<dbReference type="SUPFAM" id="SSF46785">
    <property type="entry name" value="Winged helix' DNA-binding domain"/>
    <property type="match status" value="1"/>
</dbReference>
<dbReference type="InterPro" id="IPR036390">
    <property type="entry name" value="WH_DNA-bd_sf"/>
</dbReference>
<organism evidence="5 6">
    <name type="scientific">Amycolatopsis speibonae</name>
    <dbReference type="NCBI Taxonomy" id="1450224"/>
    <lineage>
        <taxon>Bacteria</taxon>
        <taxon>Bacillati</taxon>
        <taxon>Actinomycetota</taxon>
        <taxon>Actinomycetes</taxon>
        <taxon>Pseudonocardiales</taxon>
        <taxon>Pseudonocardiaceae</taxon>
        <taxon>Amycolatopsis</taxon>
    </lineage>
</organism>
<dbReference type="CDD" id="cd02440">
    <property type="entry name" value="AdoMet_MTases"/>
    <property type="match status" value="1"/>
</dbReference>
<comment type="caution">
    <text evidence="5">The sequence shown here is derived from an EMBL/GenBank/DDBJ whole genome shotgun (WGS) entry which is preliminary data.</text>
</comment>
<dbReference type="InterPro" id="IPR013538">
    <property type="entry name" value="ASHA1/2-like_C"/>
</dbReference>
<evidence type="ECO:0000256" key="1">
    <source>
        <dbReference type="ARBA" id="ARBA00006817"/>
    </source>
</evidence>
<dbReference type="Gene3D" id="1.10.10.10">
    <property type="entry name" value="Winged helix-like DNA-binding domain superfamily/Winged helix DNA-binding domain"/>
    <property type="match status" value="1"/>
</dbReference>
<gene>
    <name evidence="5" type="ORF">ACFOSH_03910</name>
</gene>
<dbReference type="InterPro" id="IPR036388">
    <property type="entry name" value="WH-like_DNA-bd_sf"/>
</dbReference>
<sequence length="708" mass="76502">MTTSQPDLPAMIAGLPALPEFDLTAAAERFAPLAGAAYPMVQDRWERLVSQVSIPEPAPRVWEALTDPGRVREWLAVCHGDWAVRGRESTLDFEDGEFFYCSTSRSVPPTAHRSGVLEYLWRWVGLGPASRVTWTVAGGPDGTTVTVTEEATNPPSDWRSWNGMGWPGILDQFARHLRTGTNTRWPWRRMGPYLQIPLPTMPFQAWEALTSPGAVKHWLQRKSGSLAVDDPMTVVMGDASGTIRLRVTKSIDTGQEFPSYLPRIEFELSRPYWTEALGGVLWIEPAGLGASLLQVFHYDWERLGIPDPVTERKLLCEFWINAAARGQQLFAPQGPPAGPHGWSMSATANGSQAQAAPEIDFPAAVKFADKVMTDLSGAMAGALGALGVRLGLFRALAPAPARDDELAKRTGLAERYVREWLWGMTSARYLRYDRATRRFTLPPEHAAALVSEESPMNLAPAFGLVPPLVGMLDEVADAFRDGQGLPPEKYPESLYTAMERMSASWLDALLLGHWLPSVDGLVDRLERGGKVAEVGSGGGRALLAIAGRFPASECIGYDMYEPNVLRAREAAAEAEVAGRVDFQCTDATEKLSAPLDLVLFFDVLHDAPDPEALLTAARRSLSEDGAVLVLESNCADDPEENAGPQGTILYATSVLYCVPSALAEGGPALGTLGLPAGALAALAGKAGFGAVQPIPTGSPLNALYLLRP</sequence>
<dbReference type="Pfam" id="PF08327">
    <property type="entry name" value="AHSA1"/>
    <property type="match status" value="1"/>
</dbReference>
<reference evidence="6" key="1">
    <citation type="journal article" date="2019" name="Int. J. Syst. Evol. Microbiol.">
        <title>The Global Catalogue of Microorganisms (GCM) 10K type strain sequencing project: providing services to taxonomists for standard genome sequencing and annotation.</title>
        <authorList>
            <consortium name="The Broad Institute Genomics Platform"/>
            <consortium name="The Broad Institute Genome Sequencing Center for Infectious Disease"/>
            <person name="Wu L."/>
            <person name="Ma J."/>
        </authorList>
    </citation>
    <scope>NUCLEOTIDE SEQUENCE [LARGE SCALE GENOMIC DNA]</scope>
    <source>
        <strain evidence="6">CGMCC 4.7676</strain>
    </source>
</reference>
<feature type="domain" description="Activator of Hsp90 ATPase homologue 1/2-like C-terminal" evidence="2">
    <location>
        <begin position="57"/>
        <end position="177"/>
    </location>
</feature>
<dbReference type="InterPro" id="IPR048711">
    <property type="entry name" value="WHD_Rv2258c"/>
</dbReference>
<dbReference type="InterPro" id="IPR025714">
    <property type="entry name" value="Methyltranfer_dom"/>
</dbReference>
<dbReference type="InterPro" id="IPR053173">
    <property type="entry name" value="SAM-binding_MTase"/>
</dbReference>
<evidence type="ECO:0000313" key="5">
    <source>
        <dbReference type="EMBL" id="MFC3448571.1"/>
    </source>
</evidence>
<evidence type="ECO:0000313" key="6">
    <source>
        <dbReference type="Proteomes" id="UP001595645"/>
    </source>
</evidence>
<evidence type="ECO:0000259" key="3">
    <source>
        <dbReference type="Pfam" id="PF13847"/>
    </source>
</evidence>
<proteinExistence type="inferred from homology"/>
<keyword evidence="6" id="KW-1185">Reference proteome</keyword>
<comment type="similarity">
    <text evidence="1">Belongs to the AHA1 family.</text>
</comment>
<evidence type="ECO:0000259" key="4">
    <source>
        <dbReference type="Pfam" id="PF21320"/>
    </source>
</evidence>
<name>A0ABV7NP37_9PSEU</name>
<dbReference type="Pfam" id="PF21320">
    <property type="entry name" value="WHD_Rv2258c"/>
    <property type="match status" value="1"/>
</dbReference>
<feature type="domain" description="S-adenosylmethionine-dependent methyltransferase Rv2258c-like winged HTH" evidence="4">
    <location>
        <begin position="383"/>
        <end position="449"/>
    </location>
</feature>
<feature type="domain" description="Methyltransferase" evidence="3">
    <location>
        <begin position="527"/>
        <end position="633"/>
    </location>
</feature>
<dbReference type="InterPro" id="IPR023393">
    <property type="entry name" value="START-like_dom_sf"/>
</dbReference>
<dbReference type="InterPro" id="IPR029063">
    <property type="entry name" value="SAM-dependent_MTases_sf"/>
</dbReference>
<dbReference type="PANTHER" id="PTHR45128">
    <property type="entry name" value="METHYLTRANSFERASE TYPE 11"/>
    <property type="match status" value="1"/>
</dbReference>
<dbReference type="EMBL" id="JBHRWK010000007">
    <property type="protein sequence ID" value="MFC3448571.1"/>
    <property type="molecule type" value="Genomic_DNA"/>
</dbReference>
<dbReference type="Gene3D" id="3.40.50.150">
    <property type="entry name" value="Vaccinia Virus protein VP39"/>
    <property type="match status" value="1"/>
</dbReference>
<dbReference type="PANTHER" id="PTHR45128:SF2">
    <property type="entry name" value="METHYLTRANSFERASE DOMAIN-CONTAINING PROTEIN"/>
    <property type="match status" value="1"/>
</dbReference>
<dbReference type="SUPFAM" id="SSF55961">
    <property type="entry name" value="Bet v1-like"/>
    <property type="match status" value="1"/>
</dbReference>
<dbReference type="RefSeq" id="WP_378237242.1">
    <property type="nucleotide sequence ID" value="NZ_JBHRWK010000007.1"/>
</dbReference>
<dbReference type="Gene3D" id="3.30.530.20">
    <property type="match status" value="1"/>
</dbReference>
<dbReference type="CDD" id="cd07814">
    <property type="entry name" value="SRPBCC_CalC_Aha1-like"/>
    <property type="match status" value="1"/>
</dbReference>
<dbReference type="Pfam" id="PF13847">
    <property type="entry name" value="Methyltransf_31"/>
    <property type="match status" value="1"/>
</dbReference>
<protein>
    <submittedName>
        <fullName evidence="5">SRPBCC domain-containing protein</fullName>
    </submittedName>
</protein>
<dbReference type="SUPFAM" id="SSF53335">
    <property type="entry name" value="S-adenosyl-L-methionine-dependent methyltransferases"/>
    <property type="match status" value="1"/>
</dbReference>
<evidence type="ECO:0000259" key="2">
    <source>
        <dbReference type="Pfam" id="PF08327"/>
    </source>
</evidence>
<accession>A0ABV7NP37</accession>
<dbReference type="Proteomes" id="UP001595645">
    <property type="component" value="Unassembled WGS sequence"/>
</dbReference>